<evidence type="ECO:0000313" key="2">
    <source>
        <dbReference type="Proteomes" id="UP001642484"/>
    </source>
</evidence>
<organism evidence="1 2">
    <name type="scientific">Durusdinium trenchii</name>
    <dbReference type="NCBI Taxonomy" id="1381693"/>
    <lineage>
        <taxon>Eukaryota</taxon>
        <taxon>Sar</taxon>
        <taxon>Alveolata</taxon>
        <taxon>Dinophyceae</taxon>
        <taxon>Suessiales</taxon>
        <taxon>Symbiodiniaceae</taxon>
        <taxon>Durusdinium</taxon>
    </lineage>
</organism>
<dbReference type="Proteomes" id="UP001642484">
    <property type="component" value="Unassembled WGS sequence"/>
</dbReference>
<comment type="caution">
    <text evidence="1">The sequence shown here is derived from an EMBL/GenBank/DDBJ whole genome shotgun (WGS) entry which is preliminary data.</text>
</comment>
<protein>
    <submittedName>
        <fullName evidence="1">Uncharacterized protein</fullName>
    </submittedName>
</protein>
<sequence>MACSCFEALRRPSLPLVVGSQLHSSLAKCGHDAEDVAEVLCNPRIKKADLAKHVDQLPASLKENILSQLAAFDDDPEVEKTLEALTCSTARAGWTVAFHSPSHTDREAR</sequence>
<gene>
    <name evidence="1" type="ORF">CCMP2556_LOCUS48583</name>
</gene>
<reference evidence="1 2" key="1">
    <citation type="submission" date="2024-02" db="EMBL/GenBank/DDBJ databases">
        <authorList>
            <person name="Chen Y."/>
            <person name="Shah S."/>
            <person name="Dougan E. K."/>
            <person name="Thang M."/>
            <person name="Chan C."/>
        </authorList>
    </citation>
    <scope>NUCLEOTIDE SEQUENCE [LARGE SCALE GENOMIC DNA]</scope>
</reference>
<evidence type="ECO:0000313" key="1">
    <source>
        <dbReference type="EMBL" id="CAK9103452.1"/>
    </source>
</evidence>
<accession>A0ABP0RS25</accession>
<keyword evidence="2" id="KW-1185">Reference proteome</keyword>
<name>A0ABP0RS25_9DINO</name>
<dbReference type="EMBL" id="CAXAMN010026484">
    <property type="protein sequence ID" value="CAK9103452.1"/>
    <property type="molecule type" value="Genomic_DNA"/>
</dbReference>
<proteinExistence type="predicted"/>